<dbReference type="EMBL" id="JAUEDM010000001">
    <property type="protein sequence ID" value="KAK3330408.1"/>
    <property type="molecule type" value="Genomic_DNA"/>
</dbReference>
<proteinExistence type="inferred from homology"/>
<feature type="compositionally biased region" description="Polar residues" evidence="3">
    <location>
        <begin position="505"/>
        <end position="517"/>
    </location>
</feature>
<evidence type="ECO:0000313" key="7">
    <source>
        <dbReference type="Proteomes" id="UP001283341"/>
    </source>
</evidence>
<protein>
    <submittedName>
        <fullName evidence="6">Alpha/Beta hydrolase protein</fullName>
    </submittedName>
</protein>
<evidence type="ECO:0000256" key="3">
    <source>
        <dbReference type="SAM" id="MobiDB-lite"/>
    </source>
</evidence>
<reference evidence="6" key="1">
    <citation type="journal article" date="2023" name="Mol. Phylogenet. Evol.">
        <title>Genome-scale phylogeny and comparative genomics of the fungal order Sordariales.</title>
        <authorList>
            <person name="Hensen N."/>
            <person name="Bonometti L."/>
            <person name="Westerberg I."/>
            <person name="Brannstrom I.O."/>
            <person name="Guillou S."/>
            <person name="Cros-Aarteil S."/>
            <person name="Calhoun S."/>
            <person name="Haridas S."/>
            <person name="Kuo A."/>
            <person name="Mondo S."/>
            <person name="Pangilinan J."/>
            <person name="Riley R."/>
            <person name="LaButti K."/>
            <person name="Andreopoulos B."/>
            <person name="Lipzen A."/>
            <person name="Chen C."/>
            <person name="Yan M."/>
            <person name="Daum C."/>
            <person name="Ng V."/>
            <person name="Clum A."/>
            <person name="Steindorff A."/>
            <person name="Ohm R.A."/>
            <person name="Martin F."/>
            <person name="Silar P."/>
            <person name="Natvig D.O."/>
            <person name="Lalanne C."/>
            <person name="Gautier V."/>
            <person name="Ament-Velasquez S.L."/>
            <person name="Kruys A."/>
            <person name="Hutchinson M.I."/>
            <person name="Powell A.J."/>
            <person name="Barry K."/>
            <person name="Miller A.N."/>
            <person name="Grigoriev I.V."/>
            <person name="Debuchy R."/>
            <person name="Gladieux P."/>
            <person name="Hiltunen Thoren M."/>
            <person name="Johannesson H."/>
        </authorList>
    </citation>
    <scope>NUCLEOTIDE SEQUENCE</scope>
    <source>
        <strain evidence="6">CBS 118394</strain>
    </source>
</reference>
<feature type="compositionally biased region" description="Acidic residues" evidence="3">
    <location>
        <begin position="35"/>
        <end position="46"/>
    </location>
</feature>
<name>A0AAE0MG23_9PEZI</name>
<feature type="region of interest" description="Disordered" evidence="3">
    <location>
        <begin position="1"/>
        <end position="46"/>
    </location>
</feature>
<sequence>MATTTDEQGQGKESRKASPSTTLLDKHHDHHDPDPDTQAEMDEAEEETLVLLDSSEKTSRRRRRYVALVGVFASAGGIVALFWVGLWLLVLSGRYSNLPGAGNPVVDLNYTVYEGRRLPNGVDSFLGMRYAAPPLGNLRWRAPAAPHRTGGVEQAAYVRRGISFRPICLGIGRHLPMNDQDEDCLFVNVWAPSDASPRSRLPVWVFIQGGGGKGYQSNANANWNGAGVVEKSGHEIVVVNFNYRVGLWGFLASEHVRQDGNLNAGLLDQRMLLRWVKTNIGSFGGDPDHVVIHGASAGAGSVAMHMVAYGGRNDNLFVGAAAESVFFPAQPFVAEVEWQYSQLLEQTGCDRDPWPGQNRGIRCLRSKSAALLQEMNRAQPFQGRTAWPLPLFYWTPCIDGDLLQDLPYRLFKKGQFVDVPLLSGTANDEGSVFAANAATEADMANFFANNYPALTLNDTDTIIQQYAKLALPPLPRHADWYPATSRAYGEATFTCPNVNILNAMQSHQRQQQPNSTAAKPVKKNNRTKDWKILPNGGRWSQKPLTSSSSSPPVKGIDGSRPPSRLFAYRYNVQDYDNIAAGIGVPHMYDAAAIFGPGNCPSARSYWTYNAPIVPVFMAYWISFVRTLDPNTYRREGSPVWEAWGNSGAEEEVDGDVVVKYPPRRLVVETGHTRMEEVPADQRDKCRFWLDLADVTEQSTGSTG</sequence>
<keyword evidence="7" id="KW-1185">Reference proteome</keyword>
<evidence type="ECO:0000259" key="5">
    <source>
        <dbReference type="Pfam" id="PF00135"/>
    </source>
</evidence>
<dbReference type="InterPro" id="IPR002018">
    <property type="entry name" value="CarbesteraseB"/>
</dbReference>
<keyword evidence="2 6" id="KW-0378">Hydrolase</keyword>
<dbReference type="PANTHER" id="PTHR43918:SF4">
    <property type="entry name" value="CARBOXYLIC ESTER HYDROLASE"/>
    <property type="match status" value="1"/>
</dbReference>
<feature type="domain" description="Carboxylesterase type B" evidence="5">
    <location>
        <begin position="104"/>
        <end position="643"/>
    </location>
</feature>
<dbReference type="InterPro" id="IPR019826">
    <property type="entry name" value="Carboxylesterase_B_AS"/>
</dbReference>
<evidence type="ECO:0000256" key="1">
    <source>
        <dbReference type="ARBA" id="ARBA00005964"/>
    </source>
</evidence>
<dbReference type="PROSITE" id="PS00941">
    <property type="entry name" value="CARBOXYLESTERASE_B_2"/>
    <property type="match status" value="1"/>
</dbReference>
<reference evidence="6" key="2">
    <citation type="submission" date="2023-06" db="EMBL/GenBank/DDBJ databases">
        <authorList>
            <consortium name="Lawrence Berkeley National Laboratory"/>
            <person name="Haridas S."/>
            <person name="Hensen N."/>
            <person name="Bonometti L."/>
            <person name="Westerberg I."/>
            <person name="Brannstrom I.O."/>
            <person name="Guillou S."/>
            <person name="Cros-Aarteil S."/>
            <person name="Calhoun S."/>
            <person name="Kuo A."/>
            <person name="Mondo S."/>
            <person name="Pangilinan J."/>
            <person name="Riley R."/>
            <person name="Labutti K."/>
            <person name="Andreopoulos B."/>
            <person name="Lipzen A."/>
            <person name="Chen C."/>
            <person name="Yanf M."/>
            <person name="Daum C."/>
            <person name="Ng V."/>
            <person name="Clum A."/>
            <person name="Steindorff A."/>
            <person name="Ohm R."/>
            <person name="Martin F."/>
            <person name="Silar P."/>
            <person name="Natvig D."/>
            <person name="Lalanne C."/>
            <person name="Gautier V."/>
            <person name="Ament-Velasquez S.L."/>
            <person name="Kruys A."/>
            <person name="Hutchinson M.I."/>
            <person name="Powell A.J."/>
            <person name="Barry K."/>
            <person name="Miller A.N."/>
            <person name="Grigoriev I.V."/>
            <person name="Debuchy R."/>
            <person name="Gladieux P."/>
            <person name="Thoren M.H."/>
            <person name="Johannesson H."/>
        </authorList>
    </citation>
    <scope>NUCLEOTIDE SEQUENCE</scope>
    <source>
        <strain evidence="6">CBS 118394</strain>
    </source>
</reference>
<evidence type="ECO:0000256" key="4">
    <source>
        <dbReference type="SAM" id="Phobius"/>
    </source>
</evidence>
<accession>A0AAE0MG23</accession>
<dbReference type="GO" id="GO:0052689">
    <property type="term" value="F:carboxylic ester hydrolase activity"/>
    <property type="evidence" value="ECO:0007669"/>
    <property type="project" value="TreeGrafter"/>
</dbReference>
<dbReference type="PANTHER" id="PTHR43918">
    <property type="entry name" value="ACETYLCHOLINESTERASE"/>
    <property type="match status" value="1"/>
</dbReference>
<feature type="compositionally biased region" description="Basic and acidic residues" evidence="3">
    <location>
        <begin position="24"/>
        <end position="34"/>
    </location>
</feature>
<dbReference type="AlphaFoldDB" id="A0AAE0MG23"/>
<dbReference type="InterPro" id="IPR050654">
    <property type="entry name" value="AChE-related_enzymes"/>
</dbReference>
<dbReference type="Proteomes" id="UP001283341">
    <property type="component" value="Unassembled WGS sequence"/>
</dbReference>
<comment type="caution">
    <text evidence="6">The sequence shown here is derived from an EMBL/GenBank/DDBJ whole genome shotgun (WGS) entry which is preliminary data.</text>
</comment>
<evidence type="ECO:0000256" key="2">
    <source>
        <dbReference type="ARBA" id="ARBA00022801"/>
    </source>
</evidence>
<dbReference type="Pfam" id="PF00135">
    <property type="entry name" value="COesterase"/>
    <property type="match status" value="1"/>
</dbReference>
<dbReference type="InterPro" id="IPR019819">
    <property type="entry name" value="Carboxylesterase_B_CS"/>
</dbReference>
<dbReference type="Gene3D" id="3.40.50.1820">
    <property type="entry name" value="alpha/beta hydrolase"/>
    <property type="match status" value="1"/>
</dbReference>
<dbReference type="InterPro" id="IPR029058">
    <property type="entry name" value="AB_hydrolase_fold"/>
</dbReference>
<comment type="similarity">
    <text evidence="1">Belongs to the type-B carboxylesterase/lipase family.</text>
</comment>
<gene>
    <name evidence="6" type="ORF">B0H66DRAFT_635449</name>
</gene>
<evidence type="ECO:0000313" key="6">
    <source>
        <dbReference type="EMBL" id="KAK3330408.1"/>
    </source>
</evidence>
<organism evidence="6 7">
    <name type="scientific">Apodospora peruviana</name>
    <dbReference type="NCBI Taxonomy" id="516989"/>
    <lineage>
        <taxon>Eukaryota</taxon>
        <taxon>Fungi</taxon>
        <taxon>Dikarya</taxon>
        <taxon>Ascomycota</taxon>
        <taxon>Pezizomycotina</taxon>
        <taxon>Sordariomycetes</taxon>
        <taxon>Sordariomycetidae</taxon>
        <taxon>Sordariales</taxon>
        <taxon>Lasiosphaeriaceae</taxon>
        <taxon>Apodospora</taxon>
    </lineage>
</organism>
<feature type="transmembrane region" description="Helical" evidence="4">
    <location>
        <begin position="65"/>
        <end position="90"/>
    </location>
</feature>
<keyword evidence="4" id="KW-1133">Transmembrane helix</keyword>
<keyword evidence="4" id="KW-0472">Membrane</keyword>
<feature type="region of interest" description="Disordered" evidence="3">
    <location>
        <begin position="505"/>
        <end position="558"/>
    </location>
</feature>
<dbReference type="PROSITE" id="PS00122">
    <property type="entry name" value="CARBOXYLESTERASE_B_1"/>
    <property type="match status" value="1"/>
</dbReference>
<keyword evidence="4" id="KW-0812">Transmembrane</keyword>
<dbReference type="SUPFAM" id="SSF53474">
    <property type="entry name" value="alpha/beta-Hydrolases"/>
    <property type="match status" value="1"/>
</dbReference>